<protein>
    <submittedName>
        <fullName evidence="2">Uncharacterized protein</fullName>
    </submittedName>
</protein>
<feature type="compositionally biased region" description="Low complexity" evidence="1">
    <location>
        <begin position="7"/>
        <end position="29"/>
    </location>
</feature>
<dbReference type="Proteomes" id="UP000028545">
    <property type="component" value="Unassembled WGS sequence"/>
</dbReference>
<organism evidence="2 3">
    <name type="scientific">Pseudallescheria apiosperma</name>
    <name type="common">Scedosporium apiospermum</name>
    <dbReference type="NCBI Taxonomy" id="563466"/>
    <lineage>
        <taxon>Eukaryota</taxon>
        <taxon>Fungi</taxon>
        <taxon>Dikarya</taxon>
        <taxon>Ascomycota</taxon>
        <taxon>Pezizomycotina</taxon>
        <taxon>Sordariomycetes</taxon>
        <taxon>Hypocreomycetidae</taxon>
        <taxon>Microascales</taxon>
        <taxon>Microascaceae</taxon>
        <taxon>Scedosporium</taxon>
    </lineage>
</organism>
<evidence type="ECO:0000256" key="1">
    <source>
        <dbReference type="SAM" id="MobiDB-lite"/>
    </source>
</evidence>
<dbReference type="VEuPathDB" id="FungiDB:SAPIO_CDS0895"/>
<feature type="compositionally biased region" description="Gly residues" evidence="1">
    <location>
        <begin position="261"/>
        <end position="270"/>
    </location>
</feature>
<reference evidence="2 3" key="1">
    <citation type="journal article" date="2014" name="Genome Announc.">
        <title>Draft genome sequence of the pathogenic fungus Scedosporium apiospermum.</title>
        <authorList>
            <person name="Vandeputte P."/>
            <person name="Ghamrawi S."/>
            <person name="Rechenmann M."/>
            <person name="Iltis A."/>
            <person name="Giraud S."/>
            <person name="Fleury M."/>
            <person name="Thornton C."/>
            <person name="Delhaes L."/>
            <person name="Meyer W."/>
            <person name="Papon N."/>
            <person name="Bouchara J.P."/>
        </authorList>
    </citation>
    <scope>NUCLEOTIDE SEQUENCE [LARGE SCALE GENOMIC DNA]</scope>
    <source>
        <strain evidence="2 3">IHEM 14462</strain>
    </source>
</reference>
<proteinExistence type="predicted"/>
<keyword evidence="3" id="KW-1185">Reference proteome</keyword>
<dbReference type="RefSeq" id="XP_016645849.1">
    <property type="nucleotide sequence ID" value="XM_016783575.1"/>
</dbReference>
<dbReference type="AlphaFoldDB" id="A0A084GFD8"/>
<sequence>MPQDWLAQVQAAEARQAAEAPQATEAPQEAQEELENRDENNEAVKLWLETLPDSIPPPAENTPEDLADNLPGIGDKIINYAALSSSDSDSSYGEYDKTHNSPMVANPEEFAERDRATMNVQGHLFPLPPTGGVPYTAETTGQDPTFSGLASLASNSSGKRQDGQETQGSKATGSEEDAISGSVNFILGSDGSKSVKDLKKDNQKDSDNDSKGGVHADIDTGPTHQDEKALSKGKEQPTASKPPGSGQQTACSSSDNTQGDSSGGGSKEVP</sequence>
<dbReference type="GeneID" id="27719047"/>
<feature type="compositionally biased region" description="Polar residues" evidence="1">
    <location>
        <begin position="245"/>
        <end position="260"/>
    </location>
</feature>
<evidence type="ECO:0000313" key="2">
    <source>
        <dbReference type="EMBL" id="KEZ46050.1"/>
    </source>
</evidence>
<name>A0A084GFD8_PSEDA</name>
<comment type="caution">
    <text evidence="2">The sequence shown here is derived from an EMBL/GenBank/DDBJ whole genome shotgun (WGS) entry which is preliminary data.</text>
</comment>
<feature type="region of interest" description="Disordered" evidence="1">
    <location>
        <begin position="1"/>
        <end position="72"/>
    </location>
</feature>
<evidence type="ECO:0000313" key="3">
    <source>
        <dbReference type="Proteomes" id="UP000028545"/>
    </source>
</evidence>
<feature type="compositionally biased region" description="Low complexity" evidence="1">
    <location>
        <begin position="147"/>
        <end position="158"/>
    </location>
</feature>
<dbReference type="KEGG" id="sapo:SAPIO_CDS0895"/>
<gene>
    <name evidence="2" type="ORF">SAPIO_CDS0895</name>
</gene>
<dbReference type="HOGENOM" id="CLU_1031161_0_0_1"/>
<accession>A0A084GFD8</accession>
<feature type="compositionally biased region" description="Basic and acidic residues" evidence="1">
    <location>
        <begin position="193"/>
        <end position="235"/>
    </location>
</feature>
<dbReference type="EMBL" id="JOWA01000044">
    <property type="protein sequence ID" value="KEZ46050.1"/>
    <property type="molecule type" value="Genomic_DNA"/>
</dbReference>
<feature type="region of interest" description="Disordered" evidence="1">
    <location>
        <begin position="122"/>
        <end position="270"/>
    </location>
</feature>